<evidence type="ECO:0000313" key="3">
    <source>
        <dbReference type="EMBL" id="MBO1518960.1"/>
    </source>
</evidence>
<dbReference type="Pfam" id="PF09619">
    <property type="entry name" value="YscW"/>
    <property type="match status" value="1"/>
</dbReference>
<dbReference type="PANTHER" id="PTHR35535:SF1">
    <property type="entry name" value="HEAT SHOCK PROTEIN HSLJ"/>
    <property type="match status" value="1"/>
</dbReference>
<dbReference type="Pfam" id="PF03724">
    <property type="entry name" value="META"/>
    <property type="match status" value="1"/>
</dbReference>
<reference evidence="3 4" key="1">
    <citation type="submission" date="2021-03" db="EMBL/GenBank/DDBJ databases">
        <title>Oceanisphaera sp. nov., isolated from the intestine.</title>
        <authorList>
            <person name="Zhao L.-H."/>
            <person name="Shi L.-F."/>
        </authorList>
    </citation>
    <scope>NUCLEOTIDE SEQUENCE [LARGE SCALE GENOMIC DNA]</scope>
    <source>
        <strain evidence="3 4">DM8</strain>
    </source>
</reference>
<keyword evidence="4" id="KW-1185">Reference proteome</keyword>
<accession>A0ABS3NEK2</accession>
<gene>
    <name evidence="3" type="ORF">J3U76_04790</name>
</gene>
<evidence type="ECO:0000313" key="4">
    <source>
        <dbReference type="Proteomes" id="UP000664882"/>
    </source>
</evidence>
<protein>
    <submittedName>
        <fullName evidence="3">META domain-containing protein</fullName>
    </submittedName>
</protein>
<comment type="caution">
    <text evidence="3">The sequence shown here is derived from an EMBL/GenBank/DDBJ whole genome shotgun (WGS) entry which is preliminary data.</text>
</comment>
<evidence type="ECO:0000259" key="2">
    <source>
        <dbReference type="Pfam" id="PF03724"/>
    </source>
</evidence>
<dbReference type="PANTHER" id="PTHR35535">
    <property type="entry name" value="HEAT SHOCK PROTEIN HSLJ"/>
    <property type="match status" value="1"/>
</dbReference>
<proteinExistence type="predicted"/>
<keyword evidence="1" id="KW-0732">Signal</keyword>
<dbReference type="EMBL" id="JAGDFX010000004">
    <property type="protein sequence ID" value="MBO1518960.1"/>
    <property type="molecule type" value="Genomic_DNA"/>
</dbReference>
<dbReference type="InterPro" id="IPR005184">
    <property type="entry name" value="DUF306_Meta_HslJ"/>
</dbReference>
<organism evidence="3 4">
    <name type="scientific">Oceanisphaera pacifica</name>
    <dbReference type="NCBI Taxonomy" id="2818389"/>
    <lineage>
        <taxon>Bacteria</taxon>
        <taxon>Pseudomonadati</taxon>
        <taxon>Pseudomonadota</taxon>
        <taxon>Gammaproteobacteria</taxon>
        <taxon>Aeromonadales</taxon>
        <taxon>Aeromonadaceae</taxon>
        <taxon>Oceanisphaera</taxon>
    </lineage>
</organism>
<dbReference type="Proteomes" id="UP000664882">
    <property type="component" value="Unassembled WGS sequence"/>
</dbReference>
<dbReference type="InterPro" id="IPR039366">
    <property type="entry name" value="Pilotin"/>
</dbReference>
<dbReference type="InterPro" id="IPR038670">
    <property type="entry name" value="HslJ-like_sf"/>
</dbReference>
<sequence>MNRLSVFALTSVAAITALSGCAAHNDISQQQEVTGSLSYLSRIMLAPNSVAEVTVRDTSVADGDIVAKQRIDLNKQTLPIPFNVMLNTQELNSGAYSLSAVIKEQDQVSWRTAPKGISVEPGVTEVGDLVLQQVTEGETVTQLEGVEWRVTHLNGEGVSVPAEAEVEASIQFGDDGRMFGRAFCNSFNGSYQLQGDMLSTSQLAGTMMMCDEAQMKHERTMLDILGQAQRVERTDNGSVIVFANDGRSLTVQQ</sequence>
<dbReference type="Gene3D" id="2.40.128.270">
    <property type="match status" value="1"/>
</dbReference>
<feature type="chain" id="PRO_5046424926" evidence="1">
    <location>
        <begin position="23"/>
        <end position="253"/>
    </location>
</feature>
<feature type="domain" description="DUF306" evidence="2">
    <location>
        <begin position="142"/>
        <end position="246"/>
    </location>
</feature>
<feature type="signal peptide" evidence="1">
    <location>
        <begin position="1"/>
        <end position="22"/>
    </location>
</feature>
<dbReference type="RefSeq" id="WP_208004703.1">
    <property type="nucleotide sequence ID" value="NZ_JAGDFX010000004.1"/>
</dbReference>
<evidence type="ECO:0000256" key="1">
    <source>
        <dbReference type="SAM" id="SignalP"/>
    </source>
</evidence>
<dbReference type="InterPro" id="IPR053147">
    <property type="entry name" value="Hsp_HslJ-like"/>
</dbReference>
<name>A0ABS3NEK2_9GAMM</name>
<dbReference type="PROSITE" id="PS51257">
    <property type="entry name" value="PROKAR_LIPOPROTEIN"/>
    <property type="match status" value="1"/>
</dbReference>